<keyword evidence="1" id="KW-1133">Transmembrane helix</keyword>
<evidence type="ECO:0000313" key="3">
    <source>
        <dbReference type="Proteomes" id="UP000638648"/>
    </source>
</evidence>
<keyword evidence="1" id="KW-0472">Membrane</keyword>
<reference evidence="2" key="1">
    <citation type="submission" date="2020-10" db="EMBL/GenBank/DDBJ databases">
        <title>Sequencing the genomes of 1000 actinobacteria strains.</title>
        <authorList>
            <person name="Klenk H.-P."/>
        </authorList>
    </citation>
    <scope>NUCLEOTIDE SEQUENCE</scope>
    <source>
        <strain evidence="2">DSM 45354</strain>
    </source>
</reference>
<evidence type="ECO:0000256" key="1">
    <source>
        <dbReference type="SAM" id="Phobius"/>
    </source>
</evidence>
<name>A0A927RDL9_9ACTN</name>
<protein>
    <submittedName>
        <fullName evidence="2">Uncharacterized protein</fullName>
    </submittedName>
</protein>
<feature type="transmembrane region" description="Helical" evidence="1">
    <location>
        <begin position="156"/>
        <end position="176"/>
    </location>
</feature>
<keyword evidence="3" id="KW-1185">Reference proteome</keyword>
<gene>
    <name evidence="2" type="ORF">HEB94_008042</name>
</gene>
<dbReference type="Proteomes" id="UP000638648">
    <property type="component" value="Unassembled WGS sequence"/>
</dbReference>
<comment type="caution">
    <text evidence="2">The sequence shown here is derived from an EMBL/GenBank/DDBJ whole genome shotgun (WGS) entry which is preliminary data.</text>
</comment>
<feature type="transmembrane region" description="Helical" evidence="1">
    <location>
        <begin position="221"/>
        <end position="244"/>
    </location>
</feature>
<proteinExistence type="predicted"/>
<organism evidence="2 3">
    <name type="scientific">Actinopolymorpha pittospori</name>
    <dbReference type="NCBI Taxonomy" id="648752"/>
    <lineage>
        <taxon>Bacteria</taxon>
        <taxon>Bacillati</taxon>
        <taxon>Actinomycetota</taxon>
        <taxon>Actinomycetes</taxon>
        <taxon>Propionibacteriales</taxon>
        <taxon>Actinopolymorphaceae</taxon>
        <taxon>Actinopolymorpha</taxon>
    </lineage>
</organism>
<accession>A0A927RDL9</accession>
<sequence length="267" mass="27638">MIGPRALSIRLSTLTGRGVASGASVGEGWPTDDRLSTVDSYVRTVGRRLRGPVGTRQGLMRELADGLHDATEAHVRSGLPVAAAQARAVRECGPVDALVAAYQPELAASQGRRTSMLLALLMPGLVLLWDVPWMFAGAWNTPAPRAVWVLSDVITYAGLAAGGCALLALAFFVAGARLRWSVGKLTGAIGLLGVVVLALTLACSAAMAVLNPGDTMAVFAWSWIGLLVEAVTIVATGSMTLSLIRSLRLAFGRTPAAGVRSASAVAP</sequence>
<dbReference type="AlphaFoldDB" id="A0A927RDL9"/>
<dbReference type="RefSeq" id="WP_192754444.1">
    <property type="nucleotide sequence ID" value="NZ_BAABJL010000042.1"/>
</dbReference>
<dbReference type="EMBL" id="JADBEM010000001">
    <property type="protein sequence ID" value="MBE1611194.1"/>
    <property type="molecule type" value="Genomic_DNA"/>
</dbReference>
<evidence type="ECO:0000313" key="2">
    <source>
        <dbReference type="EMBL" id="MBE1611194.1"/>
    </source>
</evidence>
<keyword evidence="1" id="KW-0812">Transmembrane</keyword>
<feature type="transmembrane region" description="Helical" evidence="1">
    <location>
        <begin position="188"/>
        <end position="209"/>
    </location>
</feature>
<feature type="transmembrane region" description="Helical" evidence="1">
    <location>
        <begin position="116"/>
        <end position="136"/>
    </location>
</feature>